<dbReference type="EMBL" id="DS113607">
    <property type="protein sequence ID" value="EAY00278.1"/>
    <property type="molecule type" value="Genomic_DNA"/>
</dbReference>
<evidence type="ECO:0000313" key="3">
    <source>
        <dbReference type="Proteomes" id="UP000001542"/>
    </source>
</evidence>
<feature type="chain" id="PRO_5002643541" evidence="1">
    <location>
        <begin position="19"/>
        <end position="155"/>
    </location>
</feature>
<reference evidence="2" key="2">
    <citation type="journal article" date="2007" name="Science">
        <title>Draft genome sequence of the sexually transmitted pathogen Trichomonas vaginalis.</title>
        <authorList>
            <person name="Carlton J.M."/>
            <person name="Hirt R.P."/>
            <person name="Silva J.C."/>
            <person name="Delcher A.L."/>
            <person name="Schatz M."/>
            <person name="Zhao Q."/>
            <person name="Wortman J.R."/>
            <person name="Bidwell S.L."/>
            <person name="Alsmark U.C.M."/>
            <person name="Besteiro S."/>
            <person name="Sicheritz-Ponten T."/>
            <person name="Noel C.J."/>
            <person name="Dacks J.B."/>
            <person name="Foster P.G."/>
            <person name="Simillion C."/>
            <person name="Van de Peer Y."/>
            <person name="Miranda-Saavedra D."/>
            <person name="Barton G.J."/>
            <person name="Westrop G.D."/>
            <person name="Mueller S."/>
            <person name="Dessi D."/>
            <person name="Fiori P.L."/>
            <person name="Ren Q."/>
            <person name="Paulsen I."/>
            <person name="Zhang H."/>
            <person name="Bastida-Corcuera F.D."/>
            <person name="Simoes-Barbosa A."/>
            <person name="Brown M.T."/>
            <person name="Hayes R.D."/>
            <person name="Mukherjee M."/>
            <person name="Okumura C.Y."/>
            <person name="Schneider R."/>
            <person name="Smith A.J."/>
            <person name="Vanacova S."/>
            <person name="Villalvazo M."/>
            <person name="Haas B.J."/>
            <person name="Pertea M."/>
            <person name="Feldblyum T.V."/>
            <person name="Utterback T.R."/>
            <person name="Shu C.L."/>
            <person name="Osoegawa K."/>
            <person name="de Jong P.J."/>
            <person name="Hrdy I."/>
            <person name="Horvathova L."/>
            <person name="Zubacova Z."/>
            <person name="Dolezal P."/>
            <person name="Malik S.B."/>
            <person name="Logsdon J.M. Jr."/>
            <person name="Henze K."/>
            <person name="Gupta A."/>
            <person name="Wang C.C."/>
            <person name="Dunne R.L."/>
            <person name="Upcroft J.A."/>
            <person name="Upcroft P."/>
            <person name="White O."/>
            <person name="Salzberg S.L."/>
            <person name="Tang P."/>
            <person name="Chiu C.-H."/>
            <person name="Lee Y.-S."/>
            <person name="Embley T.M."/>
            <person name="Coombs G.H."/>
            <person name="Mottram J.C."/>
            <person name="Tachezy J."/>
            <person name="Fraser-Liggett C.M."/>
            <person name="Johnson P.J."/>
        </authorList>
    </citation>
    <scope>NUCLEOTIDE SEQUENCE [LARGE SCALE GENOMIC DNA]</scope>
    <source>
        <strain evidence="2">G3</strain>
    </source>
</reference>
<dbReference type="VEuPathDB" id="TrichDB:TVAG_323970"/>
<keyword evidence="3" id="KW-1185">Reference proteome</keyword>
<name>A2F499_TRIV3</name>
<sequence>MLSLLIFFSISESNPISGCENIASEEIKAGFTLVKTIESNGILCFKGSALLKADKNFVATYAFVSENSASTSTMTKENPFLIGSGDKTTYIKIAPKDPNEKLQISLTGARLSSNSASLFKVGVFSTLKYFQKSISISNTQNLHLVAINEVPFRFT</sequence>
<dbReference type="AlphaFoldDB" id="A2F499"/>
<gene>
    <name evidence="2" type="ORF">TVAG_323970</name>
</gene>
<dbReference type="InParanoid" id="A2F499"/>
<dbReference type="VEuPathDB" id="TrichDB:TVAGG3_1029080"/>
<keyword evidence="1" id="KW-0732">Signal</keyword>
<reference evidence="2" key="1">
    <citation type="submission" date="2006-10" db="EMBL/GenBank/DDBJ databases">
        <authorList>
            <person name="Amadeo P."/>
            <person name="Zhao Q."/>
            <person name="Wortman J."/>
            <person name="Fraser-Liggett C."/>
            <person name="Carlton J."/>
        </authorList>
    </citation>
    <scope>NUCLEOTIDE SEQUENCE</scope>
    <source>
        <strain evidence="2">G3</strain>
    </source>
</reference>
<accession>A2F499</accession>
<dbReference type="Proteomes" id="UP000001542">
    <property type="component" value="Unassembled WGS sequence"/>
</dbReference>
<evidence type="ECO:0000256" key="1">
    <source>
        <dbReference type="SAM" id="SignalP"/>
    </source>
</evidence>
<protein>
    <submittedName>
        <fullName evidence="2">Uncharacterized protein</fullName>
    </submittedName>
</protein>
<proteinExistence type="predicted"/>
<dbReference type="KEGG" id="tva:4758097"/>
<evidence type="ECO:0000313" key="2">
    <source>
        <dbReference type="EMBL" id="EAY00278.1"/>
    </source>
</evidence>
<dbReference type="RefSeq" id="XP_001313207.1">
    <property type="nucleotide sequence ID" value="XM_001313206.1"/>
</dbReference>
<feature type="signal peptide" evidence="1">
    <location>
        <begin position="1"/>
        <end position="18"/>
    </location>
</feature>
<organism evidence="2 3">
    <name type="scientific">Trichomonas vaginalis (strain ATCC PRA-98 / G3)</name>
    <dbReference type="NCBI Taxonomy" id="412133"/>
    <lineage>
        <taxon>Eukaryota</taxon>
        <taxon>Metamonada</taxon>
        <taxon>Parabasalia</taxon>
        <taxon>Trichomonadida</taxon>
        <taxon>Trichomonadidae</taxon>
        <taxon>Trichomonas</taxon>
    </lineage>
</organism>